<keyword evidence="8 13" id="KW-1133">Transmembrane helix</keyword>
<name>A0ABP8HF70_9BURK</name>
<feature type="region of interest" description="Disordered" evidence="14">
    <location>
        <begin position="162"/>
        <end position="192"/>
    </location>
</feature>
<dbReference type="InterPro" id="IPR011541">
    <property type="entry name" value="Ni/Co_transpt_high_affinity"/>
</dbReference>
<keyword evidence="5" id="KW-1003">Cell membrane</keyword>
<organism evidence="15 16">
    <name type="scientific">Pigmentiphaga soli</name>
    <dbReference type="NCBI Taxonomy" id="1007095"/>
    <lineage>
        <taxon>Bacteria</taxon>
        <taxon>Pseudomonadati</taxon>
        <taxon>Pseudomonadota</taxon>
        <taxon>Betaproteobacteria</taxon>
        <taxon>Burkholderiales</taxon>
        <taxon>Alcaligenaceae</taxon>
        <taxon>Pigmentiphaga</taxon>
    </lineage>
</organism>
<keyword evidence="12" id="KW-0170">Cobalt</keyword>
<evidence type="ECO:0000256" key="6">
    <source>
        <dbReference type="ARBA" id="ARBA00022596"/>
    </source>
</evidence>
<evidence type="ECO:0000256" key="10">
    <source>
        <dbReference type="ARBA" id="ARBA00023112"/>
    </source>
</evidence>
<sequence length="342" mass="34953">MAAAVAVLAVLWLLRSDAWSDTLAWVQAAQRDLHRQLAFAMRAAAREGSSAAWILAGLGLLYGVFHAAGPGHGKAVIATYLGSSRVLLGRGILLSTLAALVQGITAIVLVEAARGVFGLSMRDTQHMAVRLENASFALVALLGAMLALRSGRALWRRARAPADDRGLDDDAPNDGGSGSGGPHRAGPASGAAPMPGGQLFSAGGRMQPYCADCGAQHGPSRRHIAQPLSLRTAAAVVLSIGLRPCTGAVLVLLVAYSLNMRLAGIAAVFAMSLGTAATVGALAALTVFARGGAFRLLQGMSGGHRRLQLVFDAIGLGGGLLIASMGIGLLNQGLQAPAHPLF</sequence>
<evidence type="ECO:0000256" key="14">
    <source>
        <dbReference type="SAM" id="MobiDB-lite"/>
    </source>
</evidence>
<accession>A0ABP8HF70</accession>
<keyword evidence="11 13" id="KW-0472">Membrane</keyword>
<feature type="transmembrane region" description="Helical" evidence="13">
    <location>
        <begin position="309"/>
        <end position="330"/>
    </location>
</feature>
<evidence type="ECO:0000313" key="15">
    <source>
        <dbReference type="EMBL" id="GAA4338335.1"/>
    </source>
</evidence>
<gene>
    <name evidence="15" type="ORF">GCM10023144_35240</name>
</gene>
<dbReference type="PANTHER" id="PTHR40659">
    <property type="entry name" value="NICKEL/COBALT EFFLUX SYSTEM RCNA"/>
    <property type="match status" value="1"/>
</dbReference>
<evidence type="ECO:0000256" key="13">
    <source>
        <dbReference type="RuleBase" id="RU362101"/>
    </source>
</evidence>
<evidence type="ECO:0000256" key="5">
    <source>
        <dbReference type="ARBA" id="ARBA00022475"/>
    </source>
</evidence>
<keyword evidence="9" id="KW-0406">Ion transport</keyword>
<comment type="caution">
    <text evidence="15">The sequence shown here is derived from an EMBL/GenBank/DDBJ whole genome shotgun (WGS) entry which is preliminary data.</text>
</comment>
<evidence type="ECO:0000256" key="12">
    <source>
        <dbReference type="ARBA" id="ARBA00023285"/>
    </source>
</evidence>
<dbReference type="Pfam" id="PF03824">
    <property type="entry name" value="NicO"/>
    <property type="match status" value="1"/>
</dbReference>
<dbReference type="InterPro" id="IPR051224">
    <property type="entry name" value="NiCoT_RcnA"/>
</dbReference>
<feature type="transmembrane region" description="Helical" evidence="13">
    <location>
        <begin position="262"/>
        <end position="288"/>
    </location>
</feature>
<keyword evidence="7 13" id="KW-0812">Transmembrane</keyword>
<comment type="subcellular location">
    <subcellularLocation>
        <location evidence="2 13">Cell membrane</location>
        <topology evidence="2 13">Multi-pass membrane protein</topology>
    </subcellularLocation>
</comment>
<keyword evidence="16" id="KW-1185">Reference proteome</keyword>
<keyword evidence="6" id="KW-0533">Nickel</keyword>
<dbReference type="EMBL" id="BAABFO010000019">
    <property type="protein sequence ID" value="GAA4338335.1"/>
    <property type="molecule type" value="Genomic_DNA"/>
</dbReference>
<keyword evidence="10" id="KW-0921">Nickel transport</keyword>
<keyword evidence="3" id="KW-0171">Cobalt transport</keyword>
<evidence type="ECO:0000256" key="1">
    <source>
        <dbReference type="ARBA" id="ARBA00002510"/>
    </source>
</evidence>
<feature type="transmembrane region" description="Helical" evidence="13">
    <location>
        <begin position="230"/>
        <end position="256"/>
    </location>
</feature>
<evidence type="ECO:0000256" key="4">
    <source>
        <dbReference type="ARBA" id="ARBA00022448"/>
    </source>
</evidence>
<feature type="transmembrane region" description="Helical" evidence="13">
    <location>
        <begin position="133"/>
        <end position="151"/>
    </location>
</feature>
<evidence type="ECO:0000313" key="16">
    <source>
        <dbReference type="Proteomes" id="UP001501671"/>
    </source>
</evidence>
<feature type="transmembrane region" description="Helical" evidence="13">
    <location>
        <begin position="51"/>
        <end position="71"/>
    </location>
</feature>
<dbReference type="Proteomes" id="UP001501671">
    <property type="component" value="Unassembled WGS sequence"/>
</dbReference>
<evidence type="ECO:0000256" key="11">
    <source>
        <dbReference type="ARBA" id="ARBA00023136"/>
    </source>
</evidence>
<reference evidence="16" key="1">
    <citation type="journal article" date="2019" name="Int. J. Syst. Evol. Microbiol.">
        <title>The Global Catalogue of Microorganisms (GCM) 10K type strain sequencing project: providing services to taxonomists for standard genome sequencing and annotation.</title>
        <authorList>
            <consortium name="The Broad Institute Genomics Platform"/>
            <consortium name="The Broad Institute Genome Sequencing Center for Infectious Disease"/>
            <person name="Wu L."/>
            <person name="Ma J."/>
        </authorList>
    </citation>
    <scope>NUCLEOTIDE SEQUENCE [LARGE SCALE GENOMIC DNA]</scope>
    <source>
        <strain evidence="16">JCM 17666</strain>
    </source>
</reference>
<evidence type="ECO:0000256" key="3">
    <source>
        <dbReference type="ARBA" id="ARBA00022426"/>
    </source>
</evidence>
<evidence type="ECO:0000256" key="7">
    <source>
        <dbReference type="ARBA" id="ARBA00022692"/>
    </source>
</evidence>
<evidence type="ECO:0000256" key="8">
    <source>
        <dbReference type="ARBA" id="ARBA00022989"/>
    </source>
</evidence>
<evidence type="ECO:0000256" key="9">
    <source>
        <dbReference type="ARBA" id="ARBA00023065"/>
    </source>
</evidence>
<dbReference type="PANTHER" id="PTHR40659:SF1">
    <property type="entry name" value="NICKEL_COBALT EFFLUX SYSTEM RCNA"/>
    <property type="match status" value="1"/>
</dbReference>
<comment type="similarity">
    <text evidence="13">Belongs to the NiCoT transporter (TC 2.A.52) family.</text>
</comment>
<proteinExistence type="inferred from homology"/>
<feature type="transmembrane region" description="Helical" evidence="13">
    <location>
        <begin position="92"/>
        <end position="113"/>
    </location>
</feature>
<comment type="function">
    <text evidence="1">Efflux system for nickel and cobalt.</text>
</comment>
<evidence type="ECO:0000256" key="2">
    <source>
        <dbReference type="ARBA" id="ARBA00004651"/>
    </source>
</evidence>
<keyword evidence="4 13" id="KW-0813">Transport</keyword>
<protein>
    <recommendedName>
        <fullName evidence="13">Nickel/cobalt efflux system</fullName>
    </recommendedName>
</protein>